<organism evidence="2 3">
    <name type="scientific">Cymbomonas tetramitiformis</name>
    <dbReference type="NCBI Taxonomy" id="36881"/>
    <lineage>
        <taxon>Eukaryota</taxon>
        <taxon>Viridiplantae</taxon>
        <taxon>Chlorophyta</taxon>
        <taxon>Pyramimonadophyceae</taxon>
        <taxon>Pyramimonadales</taxon>
        <taxon>Pyramimonadaceae</taxon>
        <taxon>Cymbomonas</taxon>
    </lineage>
</organism>
<feature type="region of interest" description="Disordered" evidence="1">
    <location>
        <begin position="88"/>
        <end position="127"/>
    </location>
</feature>
<dbReference type="Proteomes" id="UP001190700">
    <property type="component" value="Unassembled WGS sequence"/>
</dbReference>
<sequence length="1143" mass="128480">MSKQFFNVVFRKDGEQTISEVPVSFAKGEPYAVGQVLRKVFKIPDEQSYTLMNMNTDEIFESVDLLPINPEHLYQIFIEFSEPEEEIMPELVSESDSDSDSDSEDFKITGESSKASCTSEPFKNDAASTNNVSTKIIWPVRVSHTSKVPLDVDGSKLFGTHFKGELTGGRKGLPLLQLDFFVNNRTWSEAGKTTWKGLSDVYGKQNVLARSMHCLGEYVCKDEECVFFQVGGKHFVKRMSRTTGKNEDDFLGHKVHGPACPKCQTPTEYVACSARAIAARVDLEDVPGCLLFFEHKGVHTCTPVQKKGKAILSPDTQEAIAKVVPTFGNASGEKLKAAATMEAFQKMLSSDEGSLEDVFKVAREVQDQRAVKEEVLKAKANTGKRPMQKDTDIEWGELDRMLKKKNLRVFHFDRHPLKFFMSPLDIPWCPAEIMLLMDRRIGKPPFNTAACYSDAGHSCVKSSAVEQMCTVIHGIGILKLATFPLPSGERGEDEAKMWAGCDHVISVRHQEDVSGKFLDKHACQKEFNGGKPEFRPFMLVRDSGGGGWAGARLHFNKHLPEKERRGVRITNEEGECIEKDCELHVAKAVGVHCKWLTDDFEEEQFINLTYTWLHALSPRKVMDSRKALVTFIEQQSRKDVEDNLTQFLAFYEREAQRCMHFFKNKGANLAEPLIGRDKKVFGEIVTMSEFFSVTIVSFIQQSWRLEFMLAGGHEAREHGRTGALYQERREECQAARRGRHFSYDVLQEFAETYLEKTPDTSEHRNHRPDTRRSFPKKRRLTVDLTDAEPCIRMARRIPESGAWEWSVDPDRNNPTADRSWQLSSRVDKTLVVEYLMEAHIHSTDRLGSRMSVGTQAEVAYRLKTTKGQAKMLAELFLGETKLKVLQVGAPTPRLTRFNVVNGVLDRAFTVAVEGGSSQTVVFGYLDAARDIHFGERGASQVRKQRVSCSCKAWTNLMGRHGRSSAVHWCVHICFVLKEAEFSPGHAFYVQAGFTVQEVDYILKELEKVKITPRTSEVGAGGTGLKQGEWMLVPGSGRQASCAAALNVGQGCATQKTRTKDEGKPVKQPVLEADAPRVVVQGKRQVNGAWHESKFQFCVSHACCTRVMPNYVQIAPKPTDIQVHPDVELTAELLRKSGALTFRE</sequence>
<dbReference type="EMBL" id="LGRX02000867">
    <property type="protein sequence ID" value="KAK3287403.1"/>
    <property type="molecule type" value="Genomic_DNA"/>
</dbReference>
<evidence type="ECO:0000256" key="1">
    <source>
        <dbReference type="SAM" id="MobiDB-lite"/>
    </source>
</evidence>
<keyword evidence="3" id="KW-1185">Reference proteome</keyword>
<evidence type="ECO:0000313" key="2">
    <source>
        <dbReference type="EMBL" id="KAK3287403.1"/>
    </source>
</evidence>
<dbReference type="AlphaFoldDB" id="A0AAE0LJF2"/>
<name>A0AAE0LJF2_9CHLO</name>
<reference evidence="2 3" key="1">
    <citation type="journal article" date="2015" name="Genome Biol. Evol.">
        <title>Comparative Genomics of a Bacterivorous Green Alga Reveals Evolutionary Causalities and Consequences of Phago-Mixotrophic Mode of Nutrition.</title>
        <authorList>
            <person name="Burns J.A."/>
            <person name="Paasch A."/>
            <person name="Narechania A."/>
            <person name="Kim E."/>
        </authorList>
    </citation>
    <scope>NUCLEOTIDE SEQUENCE [LARGE SCALE GENOMIC DNA]</scope>
    <source>
        <strain evidence="2 3">PLY_AMNH</strain>
    </source>
</reference>
<feature type="compositionally biased region" description="Polar residues" evidence="1">
    <location>
        <begin position="110"/>
        <end position="127"/>
    </location>
</feature>
<proteinExistence type="predicted"/>
<gene>
    <name evidence="2" type="ORF">CYMTET_5077</name>
</gene>
<comment type="caution">
    <text evidence="2">The sequence shown here is derived from an EMBL/GenBank/DDBJ whole genome shotgun (WGS) entry which is preliminary data.</text>
</comment>
<protein>
    <submittedName>
        <fullName evidence="2">Uncharacterized protein</fullName>
    </submittedName>
</protein>
<feature type="compositionally biased region" description="Acidic residues" evidence="1">
    <location>
        <begin position="88"/>
        <end position="103"/>
    </location>
</feature>
<accession>A0AAE0LJF2</accession>
<evidence type="ECO:0000313" key="3">
    <source>
        <dbReference type="Proteomes" id="UP001190700"/>
    </source>
</evidence>